<protein>
    <submittedName>
        <fullName evidence="8">PspC domain protein</fullName>
    </submittedName>
</protein>
<dbReference type="PANTHER" id="PTHR33885">
    <property type="entry name" value="PHAGE SHOCK PROTEIN C"/>
    <property type="match status" value="1"/>
</dbReference>
<feature type="domain" description="Phage shock protein PspC N-terminal" evidence="7">
    <location>
        <begin position="3"/>
        <end position="58"/>
    </location>
</feature>
<dbReference type="Pfam" id="PF04024">
    <property type="entry name" value="PspC"/>
    <property type="match status" value="1"/>
</dbReference>
<dbReference type="STRING" id="889306.KP78_02590"/>
<gene>
    <name evidence="8" type="ORF">KP78_02590</name>
</gene>
<keyword evidence="2" id="KW-1003">Cell membrane</keyword>
<name>A0A0C2SD47_9BACL</name>
<keyword evidence="3 6" id="KW-0812">Transmembrane</keyword>
<evidence type="ECO:0000256" key="4">
    <source>
        <dbReference type="ARBA" id="ARBA00022989"/>
    </source>
</evidence>
<accession>A0A0C2SD47</accession>
<evidence type="ECO:0000256" key="3">
    <source>
        <dbReference type="ARBA" id="ARBA00022692"/>
    </source>
</evidence>
<dbReference type="OrthoDB" id="9815286at2"/>
<dbReference type="PANTHER" id="PTHR33885:SF3">
    <property type="entry name" value="PHAGE SHOCK PROTEIN C"/>
    <property type="match status" value="1"/>
</dbReference>
<comment type="caution">
    <text evidence="8">The sequence shown here is derived from an EMBL/GenBank/DDBJ whole genome shotgun (WGS) entry which is preliminary data.</text>
</comment>
<organism evidence="8 9">
    <name type="scientific">Jeotgalibacillus soli</name>
    <dbReference type="NCBI Taxonomy" id="889306"/>
    <lineage>
        <taxon>Bacteria</taxon>
        <taxon>Bacillati</taxon>
        <taxon>Bacillota</taxon>
        <taxon>Bacilli</taxon>
        <taxon>Bacillales</taxon>
        <taxon>Caryophanaceae</taxon>
        <taxon>Jeotgalibacillus</taxon>
    </lineage>
</organism>
<evidence type="ECO:0000256" key="2">
    <source>
        <dbReference type="ARBA" id="ARBA00022475"/>
    </source>
</evidence>
<dbReference type="InterPro" id="IPR052027">
    <property type="entry name" value="PspC"/>
</dbReference>
<evidence type="ECO:0000256" key="6">
    <source>
        <dbReference type="SAM" id="Phobius"/>
    </source>
</evidence>
<dbReference type="PATRIC" id="fig|889306.3.peg.263"/>
<evidence type="ECO:0000256" key="1">
    <source>
        <dbReference type="ARBA" id="ARBA00004162"/>
    </source>
</evidence>
<dbReference type="RefSeq" id="WP_041085636.1">
    <property type="nucleotide sequence ID" value="NZ_JXRP01000006.1"/>
</dbReference>
<evidence type="ECO:0000313" key="8">
    <source>
        <dbReference type="EMBL" id="KIL51889.1"/>
    </source>
</evidence>
<dbReference type="Proteomes" id="UP000031938">
    <property type="component" value="Unassembled WGS sequence"/>
</dbReference>
<evidence type="ECO:0000259" key="7">
    <source>
        <dbReference type="Pfam" id="PF04024"/>
    </source>
</evidence>
<evidence type="ECO:0000313" key="9">
    <source>
        <dbReference type="Proteomes" id="UP000031938"/>
    </source>
</evidence>
<evidence type="ECO:0000256" key="5">
    <source>
        <dbReference type="ARBA" id="ARBA00023136"/>
    </source>
</evidence>
<sequence>MAKRLYKDPNDKMIDGVCSGIAEYFNVDVAIVRVIFVLTAFLGGPGIIVYIALLIAMKNPPE</sequence>
<keyword evidence="4 6" id="KW-1133">Transmembrane helix</keyword>
<proteinExistence type="predicted"/>
<feature type="transmembrane region" description="Helical" evidence="6">
    <location>
        <begin position="30"/>
        <end position="56"/>
    </location>
</feature>
<dbReference type="EMBL" id="JXRP01000006">
    <property type="protein sequence ID" value="KIL51889.1"/>
    <property type="molecule type" value="Genomic_DNA"/>
</dbReference>
<dbReference type="GO" id="GO:0005886">
    <property type="term" value="C:plasma membrane"/>
    <property type="evidence" value="ECO:0007669"/>
    <property type="project" value="UniProtKB-SubCell"/>
</dbReference>
<dbReference type="InterPro" id="IPR007168">
    <property type="entry name" value="Phageshock_PspC_N"/>
</dbReference>
<reference evidence="8 9" key="1">
    <citation type="submission" date="2015-01" db="EMBL/GenBank/DDBJ databases">
        <title>Genome sequencing of Jeotgalibacillus soli.</title>
        <authorList>
            <person name="Goh K.M."/>
            <person name="Chan K.-G."/>
            <person name="Yaakop A.S."/>
            <person name="Ee R."/>
            <person name="Gan H.M."/>
            <person name="Chan C.S."/>
        </authorList>
    </citation>
    <scope>NUCLEOTIDE SEQUENCE [LARGE SCALE GENOMIC DNA]</scope>
    <source>
        <strain evidence="8 9">P9</strain>
    </source>
</reference>
<dbReference type="AlphaFoldDB" id="A0A0C2SD47"/>
<keyword evidence="5 6" id="KW-0472">Membrane</keyword>
<keyword evidence="9" id="KW-1185">Reference proteome</keyword>
<comment type="subcellular location">
    <subcellularLocation>
        <location evidence="1">Cell membrane</location>
        <topology evidence="1">Single-pass membrane protein</topology>
    </subcellularLocation>
</comment>